<feature type="compositionally biased region" description="Basic and acidic residues" evidence="1">
    <location>
        <begin position="284"/>
        <end position="295"/>
    </location>
</feature>
<dbReference type="Pfam" id="PF06101">
    <property type="entry name" value="Vps62"/>
    <property type="match status" value="1"/>
</dbReference>
<evidence type="ECO:0000313" key="3">
    <source>
        <dbReference type="Proteomes" id="UP001201980"/>
    </source>
</evidence>
<protein>
    <submittedName>
        <fullName evidence="2">Vacuolar protein sorting-associated protein</fullName>
    </submittedName>
</protein>
<feature type="region of interest" description="Disordered" evidence="1">
    <location>
        <begin position="468"/>
        <end position="520"/>
    </location>
</feature>
<gene>
    <name evidence="2" type="ORF">MKZ38_001059</name>
</gene>
<evidence type="ECO:0000313" key="2">
    <source>
        <dbReference type="EMBL" id="KAJ2902086.1"/>
    </source>
</evidence>
<dbReference type="InterPro" id="IPR009291">
    <property type="entry name" value="Vps62"/>
</dbReference>
<feature type="region of interest" description="Disordered" evidence="1">
    <location>
        <begin position="104"/>
        <end position="138"/>
    </location>
</feature>
<comment type="caution">
    <text evidence="2">The sequence shown here is derived from an EMBL/GenBank/DDBJ whole genome shotgun (WGS) entry which is preliminary data.</text>
</comment>
<organism evidence="2 3">
    <name type="scientific">Zalerion maritima</name>
    <dbReference type="NCBI Taxonomy" id="339359"/>
    <lineage>
        <taxon>Eukaryota</taxon>
        <taxon>Fungi</taxon>
        <taxon>Dikarya</taxon>
        <taxon>Ascomycota</taxon>
        <taxon>Pezizomycotina</taxon>
        <taxon>Sordariomycetes</taxon>
        <taxon>Lulworthiomycetidae</taxon>
        <taxon>Lulworthiales</taxon>
        <taxon>Lulworthiaceae</taxon>
        <taxon>Zalerion</taxon>
    </lineage>
</organism>
<evidence type="ECO:0000256" key="1">
    <source>
        <dbReference type="SAM" id="MobiDB-lite"/>
    </source>
</evidence>
<dbReference type="PANTHER" id="PTHR48172:SF2">
    <property type="entry name" value="VACUOLAR PROTEIN SORTING PROTEIN 62"/>
    <property type="match status" value="1"/>
</dbReference>
<accession>A0AAD5RYI6</accession>
<dbReference type="PANTHER" id="PTHR48172">
    <property type="match status" value="1"/>
</dbReference>
<sequence length="594" mass="67980">MKHVRRLVVFLCFIAVTVPLIAWGVPKLLNPTPPSKAERKRDAAWVASSPYWLDRQTCRWLTLCGIHHIHEDRPSLKDEDDYGELSENYHQELRRSLEWIGTGEARRGRTKGRSESEPSKRRRTRRDEGDKKEQKLEPIPQYVIDHAPLVHLYSGESFWPSDIAEHVQHMVPTAQGGAPINLTEPLSLNNLADLNDLPLDKMIFLESEDDVEDRPEWLHSHFNVPSDFPKEKPDEEGKGDVFFTDPAADEWSWFDVDHDHPLHGISDPRRLNDLGSGNGAVPREGSRHLQRRSTDDQEPLSDPVPPTPMYKPDGSGFSKAPAILVLVRKGPHILDAFWFFFYSYNLGQTVGGIRFGNHVGDWEHCMVRFEDGIPRAVFMSEHAGGQAYAWDAVEKRTIKVPAKDGREREVERFVLYSAVGSHAMYANPGDHPYVLPFNMLRDQTDRGPMWDPSLNTYSYFYDYRAGLEDSPGPEPEDSADASVFPPAESLHTRQRKSKTSSDDEDAPEEEFPGDRGLLPTTENPDIATNWFHFLGPWGDETYGLDDMRQYRLFGQYHYLTGPIGPKVKYLERHKVCQMNKCVVLHRIKEGATWY</sequence>
<feature type="region of interest" description="Disordered" evidence="1">
    <location>
        <begin position="265"/>
        <end position="313"/>
    </location>
</feature>
<keyword evidence="3" id="KW-1185">Reference proteome</keyword>
<dbReference type="Proteomes" id="UP001201980">
    <property type="component" value="Unassembled WGS sequence"/>
</dbReference>
<dbReference type="EMBL" id="JAKWBI020000125">
    <property type="protein sequence ID" value="KAJ2902086.1"/>
    <property type="molecule type" value="Genomic_DNA"/>
</dbReference>
<feature type="compositionally biased region" description="Basic and acidic residues" evidence="1">
    <location>
        <begin position="104"/>
        <end position="136"/>
    </location>
</feature>
<dbReference type="AlphaFoldDB" id="A0AAD5RYI6"/>
<name>A0AAD5RYI6_9PEZI</name>
<feature type="compositionally biased region" description="Acidic residues" evidence="1">
    <location>
        <begin position="502"/>
        <end position="511"/>
    </location>
</feature>
<reference evidence="2" key="1">
    <citation type="submission" date="2022-07" db="EMBL/GenBank/DDBJ databases">
        <title>Draft genome sequence of Zalerion maritima ATCC 34329, a (micro)plastics degrading marine fungus.</title>
        <authorList>
            <person name="Paco A."/>
            <person name="Goncalves M.F.M."/>
            <person name="Rocha-Santos T.A.P."/>
            <person name="Alves A."/>
        </authorList>
    </citation>
    <scope>NUCLEOTIDE SEQUENCE</scope>
    <source>
        <strain evidence="2">ATCC 34329</strain>
    </source>
</reference>
<proteinExistence type="predicted"/>